<accession>A0A3B4AT14</accession>
<evidence type="ECO:0000256" key="1">
    <source>
        <dbReference type="SAM" id="MobiDB-lite"/>
    </source>
</evidence>
<reference evidence="2" key="2">
    <citation type="submission" date="2025-09" db="UniProtKB">
        <authorList>
            <consortium name="Ensembl"/>
        </authorList>
    </citation>
    <scope>IDENTIFICATION</scope>
</reference>
<dbReference type="Gene3D" id="6.20.430.10">
    <property type="match status" value="1"/>
</dbReference>
<dbReference type="Proteomes" id="UP000261520">
    <property type="component" value="Unplaced"/>
</dbReference>
<organism evidence="2 3">
    <name type="scientific">Periophthalmus magnuspinnatus</name>
    <dbReference type="NCBI Taxonomy" id="409849"/>
    <lineage>
        <taxon>Eukaryota</taxon>
        <taxon>Metazoa</taxon>
        <taxon>Chordata</taxon>
        <taxon>Craniata</taxon>
        <taxon>Vertebrata</taxon>
        <taxon>Euteleostomi</taxon>
        <taxon>Actinopterygii</taxon>
        <taxon>Neopterygii</taxon>
        <taxon>Teleostei</taxon>
        <taxon>Neoteleostei</taxon>
        <taxon>Acanthomorphata</taxon>
        <taxon>Gobiaria</taxon>
        <taxon>Gobiiformes</taxon>
        <taxon>Gobioidei</taxon>
        <taxon>Gobiidae</taxon>
        <taxon>Oxudercinae</taxon>
        <taxon>Periophthalmus</taxon>
    </lineage>
</organism>
<protein>
    <submittedName>
        <fullName evidence="2">Uncharacterized protein</fullName>
    </submittedName>
</protein>
<keyword evidence="3" id="KW-1185">Reference proteome</keyword>
<dbReference type="AlphaFoldDB" id="A0A3B4AT14"/>
<dbReference type="Ensembl" id="ENSPMGT00000021166.1">
    <property type="protein sequence ID" value="ENSPMGP00000019860.1"/>
    <property type="gene ID" value="ENSPMGG00000016089.1"/>
</dbReference>
<feature type="compositionally biased region" description="Polar residues" evidence="1">
    <location>
        <begin position="114"/>
        <end position="123"/>
    </location>
</feature>
<dbReference type="Pfam" id="PF15238">
    <property type="entry name" value="TEADIR3"/>
    <property type="match status" value="1"/>
</dbReference>
<dbReference type="OrthoDB" id="5981837at2759"/>
<evidence type="ECO:0000313" key="2">
    <source>
        <dbReference type="Ensembl" id="ENSPMGP00000019860.1"/>
    </source>
</evidence>
<name>A0A3B4AT14_9GOBI</name>
<feature type="region of interest" description="Disordered" evidence="1">
    <location>
        <begin position="97"/>
        <end position="127"/>
    </location>
</feature>
<sequence length="312" mass="34246">MAVQAAIMNPQFLNFCFPGSVMEYDVEKSLDDSSILGEAETEEDYKETTRDLLSFIDSASSNIKLALDKPVKSKRKVNHRKYLQKQIKRCTGIIALSNAAEPPPPGKRHGSPPMAQTSSTLHTKNLPKRDGVHANLQSKSLAALFSPVQDVRGGDKAKKPPLRHRNLPPSFFTEPANCSRVSPTAGTMLKELERGNAEHVDFFELLGPDYSSMVSEQDLYQTLPVREHSEMGGLETTSYDSQHLVGNLLYSAEPKLTNTQAPGFCHSDATSGPIEDGSLCTLAFPNFFTDCSIPQVTYDTSGAFSRPNYSSL</sequence>
<dbReference type="STRING" id="409849.ENSPMGP00000019860"/>
<dbReference type="InterPro" id="IPR029359">
    <property type="entry name" value="FAM181"/>
</dbReference>
<dbReference type="InterPro" id="IPR053819">
    <property type="entry name" value="TEADIR3_omega_loop"/>
</dbReference>
<dbReference type="PANTHER" id="PTHR33766">
    <property type="entry name" value="PROTEIN FAM181B"/>
    <property type="match status" value="1"/>
</dbReference>
<feature type="region of interest" description="Disordered" evidence="1">
    <location>
        <begin position="150"/>
        <end position="175"/>
    </location>
</feature>
<evidence type="ECO:0000313" key="3">
    <source>
        <dbReference type="Proteomes" id="UP000261520"/>
    </source>
</evidence>
<reference evidence="2" key="1">
    <citation type="submission" date="2025-08" db="UniProtKB">
        <authorList>
            <consortium name="Ensembl"/>
        </authorList>
    </citation>
    <scope>IDENTIFICATION</scope>
</reference>
<dbReference type="PANTHER" id="PTHR33766:SF2">
    <property type="entry name" value="PROTEIN FAM181B"/>
    <property type="match status" value="1"/>
</dbReference>
<proteinExistence type="predicted"/>